<gene>
    <name evidence="1" type="ORF">CWI36_2689p0010</name>
</gene>
<evidence type="ECO:0000313" key="2">
    <source>
        <dbReference type="Proteomes" id="UP000291404"/>
    </source>
</evidence>
<reference evidence="1 2" key="1">
    <citation type="submission" date="2017-12" db="EMBL/GenBank/DDBJ databases">
        <authorList>
            <person name="Pombert J.-F."/>
            <person name="Haag K.L."/>
            <person name="Ebert D."/>
        </authorList>
    </citation>
    <scope>NUCLEOTIDE SEQUENCE [LARGE SCALE GENOMIC DNA]</scope>
    <source>
        <strain evidence="1">BE-OM-2</strain>
    </source>
</reference>
<name>A0A4Q9KSU3_9MICR</name>
<sequence length="130" mass="15748">MFFHVLKQNFSEIEKERQTQLNETFKEITNLTPFCDEIKTFFVTLKNEIRSKTYVCFYLHSVCDSVFRFIFTKFINENGFDHEILQEDGTDAIPIMQKNILLFFSYFFKSALTEYFKTEGFIKKKRIIWE</sequence>
<dbReference type="VEuPathDB" id="MicrosporidiaDB:CWI36_2689p0010"/>
<dbReference type="EMBL" id="PITI01002689">
    <property type="protein sequence ID" value="TBT97827.1"/>
    <property type="molecule type" value="Genomic_DNA"/>
</dbReference>
<protein>
    <submittedName>
        <fullName evidence="1">Uncharacterized protein</fullName>
    </submittedName>
</protein>
<keyword evidence="2" id="KW-1185">Reference proteome</keyword>
<dbReference type="VEuPathDB" id="MicrosporidiaDB:CWI39_0017p0050"/>
<dbReference type="AlphaFoldDB" id="A0A4Q9KSU3"/>
<dbReference type="Proteomes" id="UP000291404">
    <property type="component" value="Unassembled WGS sequence"/>
</dbReference>
<proteinExistence type="predicted"/>
<evidence type="ECO:0000313" key="1">
    <source>
        <dbReference type="EMBL" id="TBT97827.1"/>
    </source>
</evidence>
<organism evidence="1 2">
    <name type="scientific">Hamiltosporidium magnivora</name>
    <dbReference type="NCBI Taxonomy" id="148818"/>
    <lineage>
        <taxon>Eukaryota</taxon>
        <taxon>Fungi</taxon>
        <taxon>Fungi incertae sedis</taxon>
        <taxon>Microsporidia</taxon>
        <taxon>Dubosqiidae</taxon>
        <taxon>Hamiltosporidium</taxon>
    </lineage>
</organism>
<comment type="caution">
    <text evidence="1">The sequence shown here is derived from an EMBL/GenBank/DDBJ whole genome shotgun (WGS) entry which is preliminary data.</text>
</comment>
<accession>A0A4Q9KSU3</accession>